<name>A0ABN8ATG0_CHISP</name>
<comment type="similarity">
    <text evidence="1">Belongs to the DNA mismatch repair MutL/HexB family.</text>
</comment>
<dbReference type="InterPro" id="IPR042121">
    <property type="entry name" value="MutL_C_regsub"/>
</dbReference>
<gene>
    <name evidence="3" type="ORF">CHILSU_LOCUS2339</name>
</gene>
<protein>
    <recommendedName>
        <fullName evidence="2">MutL C-terminal dimerisation domain-containing protein</fullName>
    </recommendedName>
</protein>
<dbReference type="SUPFAM" id="SSF55874">
    <property type="entry name" value="ATPase domain of HSP90 chaperone/DNA topoisomerase II/histidine kinase"/>
    <property type="match status" value="1"/>
</dbReference>
<dbReference type="Gene3D" id="3.30.1540.20">
    <property type="entry name" value="MutL, C-terminal domain, dimerisation subdomain"/>
    <property type="match status" value="1"/>
</dbReference>
<dbReference type="Pfam" id="PF13589">
    <property type="entry name" value="HATPase_c_3"/>
    <property type="match status" value="1"/>
</dbReference>
<dbReference type="InterPro" id="IPR042120">
    <property type="entry name" value="MutL_C_dimsub"/>
</dbReference>
<proteinExistence type="inferred from homology"/>
<evidence type="ECO:0000313" key="3">
    <source>
        <dbReference type="EMBL" id="CAH0399206.1"/>
    </source>
</evidence>
<dbReference type="InterPro" id="IPR038973">
    <property type="entry name" value="MutL/Mlh/Pms-like"/>
</dbReference>
<evidence type="ECO:0000313" key="4">
    <source>
        <dbReference type="Proteomes" id="UP001153292"/>
    </source>
</evidence>
<sequence length="1162" mass="135064">MSIKKLNEEIQSIIRSSSKITNFKTAVEELVYNSLDAESTSIAVRIDLLENKIQIVDNGCGITKKDFKLLGQKYATSKYSNLCQFRAAPNMYGFCGQVLSDIVNISKTVKIISRNSEETWCKIFEAGLECNLIKTNNNRASKGTTHPDNENYCDAKSYIPFYIIFLSCPYHDYDVNSTPKQSVLEFKNWDQVKVLLEKLIKFYKGDMNLKENKVPEKPIFVQQPITSSITEKVNEITKKILGNNSKKLGMSQMQNGIKGKLIKRRRKRSKKISIAKILPVHEVCSILNKNNDKISVPQFVENKIIKSKQNDRPKRKIAYKNVNNILKQAQKSKKYYIKDDNLKKVDSNDELSMKTPDPKIKKKNKLVDKPVKVKKAIKRRLDTPVSVEAQSDKVKIPRDITTKRTNHSFNIRNLKRIAPKKSDIVKTSKSILINNLFEDSGIAPPQKSQEHFKRPFMTSHDLLNTVLNKDKNPLILNTRDKKKFRTYFTINESLKNSLTTYESHHYENIRYKNINQTLSKNKFANQCIVDKPLFPLNNKNEKKRFISRHSKDNFNKPNSRQLSLISYENRFESSFQNHYCFKNTHMYLDDTNIINISDFSGKSNTNSNTKDSIRTSCYNITAHNETFMTKDKKEMEHIEQIHSTISSSLSCFTYTITSANMKINNGNHLQLEHNEDIKNITKGYWSGDLPVTLDKYDHMNNIKGSHENIVFGSESPKEPINLCEVILNSDDTIDFDSNKQLKSNTEQDTHINPNAYNKLENENVMLQQKPCKYLNTYVSIHHEVQFDNNIQIHSNLNKEGTTINCTREKTVEENIICDLIIESNYFNENSIESEKKQLNTSMFQLKNRFRFLPKGMSPIFENCNSKNICDYNLDEDYFETNLYNNFNNDVETNTELFEARVQNTKDVTTKDIEKFNFRMERDKSTLTFTKQSLKEAKVLGQVDNKFIITVIKGELDLGNYLLLFDQHAVHERITLEKNLTEYFNGNEWKSITLDNIILLKLTKDEIMYLHNYKEKFCRFGFQWTILNDYEINIHAIPLAILGQNPREVDKIIKTVKIFISEEIRNIMNQKGCVSMYPKSIMDLVNNEACRYSIMFGDTLSRKECEDLIGCLSTCKTPFQCAHGRPVMAVIMRFKSESEDRKYQINLNNVLRLQENFKTKYKC</sequence>
<dbReference type="PANTHER" id="PTHR10073:SF47">
    <property type="entry name" value="DNA MISMATCH REPAIR PROTEIN MLH3"/>
    <property type="match status" value="1"/>
</dbReference>
<dbReference type="SMART" id="SM00853">
    <property type="entry name" value="MutL_C"/>
    <property type="match status" value="1"/>
</dbReference>
<dbReference type="InterPro" id="IPR014790">
    <property type="entry name" value="MutL_C"/>
</dbReference>
<dbReference type="EMBL" id="OU963906">
    <property type="protein sequence ID" value="CAH0399206.1"/>
    <property type="molecule type" value="Genomic_DNA"/>
</dbReference>
<evidence type="ECO:0000259" key="2">
    <source>
        <dbReference type="SMART" id="SM00853"/>
    </source>
</evidence>
<dbReference type="Gene3D" id="3.30.565.10">
    <property type="entry name" value="Histidine kinase-like ATPase, C-terminal domain"/>
    <property type="match status" value="1"/>
</dbReference>
<dbReference type="Pfam" id="PF08676">
    <property type="entry name" value="MutL_C"/>
    <property type="match status" value="1"/>
</dbReference>
<feature type="domain" description="MutL C-terminal dimerisation" evidence="2">
    <location>
        <begin position="938"/>
        <end position="1099"/>
    </location>
</feature>
<dbReference type="InterPro" id="IPR036890">
    <property type="entry name" value="HATPase_C_sf"/>
</dbReference>
<accession>A0ABN8ATG0</accession>
<dbReference type="Proteomes" id="UP001153292">
    <property type="component" value="Chromosome 13"/>
</dbReference>
<dbReference type="SUPFAM" id="SSF118116">
    <property type="entry name" value="DNA mismatch repair protein MutL"/>
    <property type="match status" value="1"/>
</dbReference>
<dbReference type="InterPro" id="IPR037198">
    <property type="entry name" value="MutL_C_sf"/>
</dbReference>
<dbReference type="Gene3D" id="3.30.1370.100">
    <property type="entry name" value="MutL, C-terminal domain, regulatory subdomain"/>
    <property type="match status" value="1"/>
</dbReference>
<dbReference type="PANTHER" id="PTHR10073">
    <property type="entry name" value="DNA MISMATCH REPAIR PROTEIN MLH, PMS, MUTL"/>
    <property type="match status" value="1"/>
</dbReference>
<keyword evidence="4" id="KW-1185">Reference proteome</keyword>
<evidence type="ECO:0000256" key="1">
    <source>
        <dbReference type="ARBA" id="ARBA00006082"/>
    </source>
</evidence>
<organism evidence="3 4">
    <name type="scientific">Chilo suppressalis</name>
    <name type="common">Asiatic rice borer moth</name>
    <dbReference type="NCBI Taxonomy" id="168631"/>
    <lineage>
        <taxon>Eukaryota</taxon>
        <taxon>Metazoa</taxon>
        <taxon>Ecdysozoa</taxon>
        <taxon>Arthropoda</taxon>
        <taxon>Hexapoda</taxon>
        <taxon>Insecta</taxon>
        <taxon>Pterygota</taxon>
        <taxon>Neoptera</taxon>
        <taxon>Endopterygota</taxon>
        <taxon>Lepidoptera</taxon>
        <taxon>Glossata</taxon>
        <taxon>Ditrysia</taxon>
        <taxon>Pyraloidea</taxon>
        <taxon>Crambidae</taxon>
        <taxon>Crambinae</taxon>
        <taxon>Chilo</taxon>
    </lineage>
</organism>
<reference evidence="3" key="1">
    <citation type="submission" date="2021-12" db="EMBL/GenBank/DDBJ databases">
        <authorList>
            <person name="King R."/>
        </authorList>
    </citation>
    <scope>NUCLEOTIDE SEQUENCE</scope>
</reference>